<organism evidence="2 3">
    <name type="scientific">Pseudomonas luteola</name>
    <dbReference type="NCBI Taxonomy" id="47886"/>
    <lineage>
        <taxon>Bacteria</taxon>
        <taxon>Pseudomonadati</taxon>
        <taxon>Pseudomonadota</taxon>
        <taxon>Gammaproteobacteria</taxon>
        <taxon>Pseudomonadales</taxon>
        <taxon>Pseudomonadaceae</taxon>
        <taxon>Pseudomonas</taxon>
    </lineage>
</organism>
<dbReference type="RefSeq" id="WP_197871180.1">
    <property type="nucleotide sequence ID" value="NZ_JADTXM010000003.1"/>
</dbReference>
<feature type="domain" description="Glycosyl transferase family 1" evidence="1">
    <location>
        <begin position="271"/>
        <end position="388"/>
    </location>
</feature>
<dbReference type="PANTHER" id="PTHR46401:SF9">
    <property type="entry name" value="MANNOSYLTRANSFERASE A"/>
    <property type="match status" value="1"/>
</dbReference>
<name>A0ABS0MMU9_PSELU</name>
<evidence type="ECO:0000313" key="2">
    <source>
        <dbReference type="EMBL" id="MBH3438027.1"/>
    </source>
</evidence>
<dbReference type="PANTHER" id="PTHR46401">
    <property type="entry name" value="GLYCOSYLTRANSFERASE WBBK-RELATED"/>
    <property type="match status" value="1"/>
</dbReference>
<protein>
    <submittedName>
        <fullName evidence="2">Glycosyltransferase family 4 protein</fullName>
    </submittedName>
</protein>
<sequence length="452" mass="52740">MRLLIECTYVYEHPSDNSGIQRVVRNVIKQLAHIQTEVDCIPVIMKHDRVYQVRNLEPVCANELGVFRQKWIARLERLQHRFWSVHRKVEQRLPYRESLAIRRLWYWPCRLASQSIILPLKTLIKVDKWLGEDSRRAVPLSVQPDDHLILLDSSWHAGFFKCADNLKAQGVGIVSVIYDLIPLTHPHYCDSHLVRVFDQWFNWVSKTADGFMSISKTISQQIEAEIQNRLGPKEAGQKWHSYFHLGSELDLRKDNDICDPTVRALFSQTYESVYLMVSTIEPRKNHRYLLDAFDLLWQQGQSVRLCIIGKIGWKCEDLVERIRRHPEFNRRLFMFNNLSDVSLEYAYAHAKALVFPSYVEGFGLPLVEAMQRGLPAMGSDIPVFREVGGEFMAYFDLEQPCSLARLVKGYEQTGVFPAERVLAEWQWVGWREATIQLVERISLSIKEQRPSI</sequence>
<dbReference type="EMBL" id="JADTXM010000003">
    <property type="protein sequence ID" value="MBH3438027.1"/>
    <property type="molecule type" value="Genomic_DNA"/>
</dbReference>
<reference evidence="2 3" key="1">
    <citation type="submission" date="2020-11" db="EMBL/GenBank/DDBJ databases">
        <title>Enhanced detection system for hospital associated transmission using whole genome sequencing surveillance.</title>
        <authorList>
            <person name="Harrison L.H."/>
            <person name="Van Tyne D."/>
            <person name="Marsh J.W."/>
            <person name="Griffith M.P."/>
            <person name="Snyder D.J."/>
            <person name="Cooper V.S."/>
            <person name="Mustapha M."/>
        </authorList>
    </citation>
    <scope>NUCLEOTIDE SEQUENCE [LARGE SCALE GENOMIC DNA]</scope>
    <source>
        <strain evidence="2 3">PSB00013</strain>
    </source>
</reference>
<accession>A0ABS0MMU9</accession>
<dbReference type="SUPFAM" id="SSF53756">
    <property type="entry name" value="UDP-Glycosyltransferase/glycogen phosphorylase"/>
    <property type="match status" value="1"/>
</dbReference>
<dbReference type="Proteomes" id="UP000638986">
    <property type="component" value="Unassembled WGS sequence"/>
</dbReference>
<dbReference type="Gene3D" id="3.40.50.2000">
    <property type="entry name" value="Glycogen Phosphorylase B"/>
    <property type="match status" value="1"/>
</dbReference>
<proteinExistence type="predicted"/>
<dbReference type="InterPro" id="IPR001296">
    <property type="entry name" value="Glyco_trans_1"/>
</dbReference>
<gene>
    <name evidence="2" type="ORF">I5Q09_04935</name>
</gene>
<evidence type="ECO:0000313" key="3">
    <source>
        <dbReference type="Proteomes" id="UP000638986"/>
    </source>
</evidence>
<dbReference type="Pfam" id="PF00534">
    <property type="entry name" value="Glycos_transf_1"/>
    <property type="match status" value="1"/>
</dbReference>
<comment type="caution">
    <text evidence="2">The sequence shown here is derived from an EMBL/GenBank/DDBJ whole genome shotgun (WGS) entry which is preliminary data.</text>
</comment>
<evidence type="ECO:0000259" key="1">
    <source>
        <dbReference type="Pfam" id="PF00534"/>
    </source>
</evidence>
<dbReference type="CDD" id="cd03809">
    <property type="entry name" value="GT4_MtfB-like"/>
    <property type="match status" value="1"/>
</dbReference>